<dbReference type="AlphaFoldDB" id="A0A6A6IHW1"/>
<keyword evidence="4 6" id="KW-0479">Metal-binding</keyword>
<dbReference type="GO" id="GO:0005506">
    <property type="term" value="F:iron ion binding"/>
    <property type="evidence" value="ECO:0007669"/>
    <property type="project" value="InterPro"/>
</dbReference>
<dbReference type="RefSeq" id="XP_033684793.1">
    <property type="nucleotide sequence ID" value="XM_033835490.1"/>
</dbReference>
<protein>
    <submittedName>
        <fullName evidence="8">Cytochrome P450</fullName>
    </submittedName>
</protein>
<dbReference type="Gene3D" id="1.10.630.10">
    <property type="entry name" value="Cytochrome P450"/>
    <property type="match status" value="1"/>
</dbReference>
<dbReference type="InterPro" id="IPR001128">
    <property type="entry name" value="Cyt_P450"/>
</dbReference>
<keyword evidence="3 6" id="KW-0349">Heme</keyword>
<evidence type="ECO:0000256" key="6">
    <source>
        <dbReference type="PIRSR" id="PIRSR602403-1"/>
    </source>
</evidence>
<comment type="similarity">
    <text evidence="2">Belongs to the cytochrome P450 family.</text>
</comment>
<dbReference type="SUPFAM" id="SSF48264">
    <property type="entry name" value="Cytochrome P450"/>
    <property type="match status" value="1"/>
</dbReference>
<accession>A0A6A6IHW1</accession>
<organism evidence="8 9">
    <name type="scientific">Trematosphaeria pertusa</name>
    <dbReference type="NCBI Taxonomy" id="390896"/>
    <lineage>
        <taxon>Eukaryota</taxon>
        <taxon>Fungi</taxon>
        <taxon>Dikarya</taxon>
        <taxon>Ascomycota</taxon>
        <taxon>Pezizomycotina</taxon>
        <taxon>Dothideomycetes</taxon>
        <taxon>Pleosporomycetidae</taxon>
        <taxon>Pleosporales</taxon>
        <taxon>Massarineae</taxon>
        <taxon>Trematosphaeriaceae</taxon>
        <taxon>Trematosphaeria</taxon>
    </lineage>
</organism>
<evidence type="ECO:0000313" key="9">
    <source>
        <dbReference type="Proteomes" id="UP000800094"/>
    </source>
</evidence>
<dbReference type="Pfam" id="PF00067">
    <property type="entry name" value="p450"/>
    <property type="match status" value="2"/>
</dbReference>
<dbReference type="GO" id="GO:0016705">
    <property type="term" value="F:oxidoreductase activity, acting on paired donors, with incorporation or reduction of molecular oxygen"/>
    <property type="evidence" value="ECO:0007669"/>
    <property type="project" value="InterPro"/>
</dbReference>
<dbReference type="PRINTS" id="PR00465">
    <property type="entry name" value="EP450IV"/>
</dbReference>
<evidence type="ECO:0000256" key="4">
    <source>
        <dbReference type="ARBA" id="ARBA00022723"/>
    </source>
</evidence>
<evidence type="ECO:0000313" key="8">
    <source>
        <dbReference type="EMBL" id="KAF2249789.1"/>
    </source>
</evidence>
<dbReference type="Proteomes" id="UP000800094">
    <property type="component" value="Unassembled WGS sequence"/>
</dbReference>
<evidence type="ECO:0000256" key="3">
    <source>
        <dbReference type="ARBA" id="ARBA00022617"/>
    </source>
</evidence>
<comment type="cofactor">
    <cofactor evidence="1 6">
        <name>heme</name>
        <dbReference type="ChEBI" id="CHEBI:30413"/>
    </cofactor>
</comment>
<evidence type="ECO:0000256" key="2">
    <source>
        <dbReference type="ARBA" id="ARBA00010617"/>
    </source>
</evidence>
<keyword evidence="9" id="KW-1185">Reference proteome</keyword>
<dbReference type="GeneID" id="54588820"/>
<keyword evidence="5 6" id="KW-0408">Iron</keyword>
<dbReference type="InterPro" id="IPR050529">
    <property type="entry name" value="CYP450_sterol_14alpha_dmase"/>
</dbReference>
<dbReference type="PANTHER" id="PTHR24304">
    <property type="entry name" value="CYTOCHROME P450 FAMILY 7"/>
    <property type="match status" value="1"/>
</dbReference>
<dbReference type="EMBL" id="ML987194">
    <property type="protein sequence ID" value="KAF2249789.1"/>
    <property type="molecule type" value="Genomic_DNA"/>
</dbReference>
<dbReference type="PANTHER" id="PTHR24304:SF2">
    <property type="entry name" value="24-HYDROXYCHOLESTEROL 7-ALPHA-HYDROXYLASE"/>
    <property type="match status" value="1"/>
</dbReference>
<name>A0A6A6IHW1_9PLEO</name>
<feature type="region of interest" description="Disordered" evidence="7">
    <location>
        <begin position="441"/>
        <end position="476"/>
    </location>
</feature>
<evidence type="ECO:0000256" key="5">
    <source>
        <dbReference type="ARBA" id="ARBA00023004"/>
    </source>
</evidence>
<reference evidence="8" key="1">
    <citation type="journal article" date="2020" name="Stud. Mycol.">
        <title>101 Dothideomycetes genomes: a test case for predicting lifestyles and emergence of pathogens.</title>
        <authorList>
            <person name="Haridas S."/>
            <person name="Albert R."/>
            <person name="Binder M."/>
            <person name="Bloem J."/>
            <person name="Labutti K."/>
            <person name="Salamov A."/>
            <person name="Andreopoulos B."/>
            <person name="Baker S."/>
            <person name="Barry K."/>
            <person name="Bills G."/>
            <person name="Bluhm B."/>
            <person name="Cannon C."/>
            <person name="Castanera R."/>
            <person name="Culley D."/>
            <person name="Daum C."/>
            <person name="Ezra D."/>
            <person name="Gonzalez J."/>
            <person name="Henrissat B."/>
            <person name="Kuo A."/>
            <person name="Liang C."/>
            <person name="Lipzen A."/>
            <person name="Lutzoni F."/>
            <person name="Magnuson J."/>
            <person name="Mondo S."/>
            <person name="Nolan M."/>
            <person name="Ohm R."/>
            <person name="Pangilinan J."/>
            <person name="Park H.-J."/>
            <person name="Ramirez L."/>
            <person name="Alfaro M."/>
            <person name="Sun H."/>
            <person name="Tritt A."/>
            <person name="Yoshinaga Y."/>
            <person name="Zwiers L.-H."/>
            <person name="Turgeon B."/>
            <person name="Goodwin S."/>
            <person name="Spatafora J."/>
            <person name="Crous P."/>
            <person name="Grigoriev I."/>
        </authorList>
    </citation>
    <scope>NUCLEOTIDE SEQUENCE</scope>
    <source>
        <strain evidence="8">CBS 122368</strain>
    </source>
</reference>
<sequence length="563" mass="64006">MTLLFMWLIVRYILCYVSYYRRYAHRVGTQLPPTYPSFIPKYGTALSYLLAPAHFVNNTLQRASKEGLIRVKTLSLDLVFVFGAPNVVDLFKDASSALPTAHWYVLRYLGGIPKEAGNRIWEDDSGFKPHPNPLSNVNARNRVDLFLHQILVDFLRSSNMEKIFERYAECFKTHIEGLEIGSEWVVYPDFFEFMTLHTTIPLVETICGRFILENCPEFCGNLWKYNACAASMLKGVPRIFNRKAYKLRDSLLADIKDWHRFANEHDEKFGACDEDTFDPVWGTKFFRDRTGKFRRVDGFDADALAADDLAALWGATANTFTSSFWACLETFYDPSLLSRARAEAVSALHASPTASTTFDHDKLLRQPLLQSIYSETLRLRVVVYIYRCKAQEVVKIGKWNVPPRTHIVTLTSTAHYDRDAWNEGPNGEHPVTEFWADRFLTYPNDPTSGPRKKDPVTSEGRPHKPSGDPSSSQPVFDMQGMAANGHWIPYGGRPRGCFGRHLARREILLILASMVLMFDVEFLGKGKVGPSEDDYGAGAQRADGKVPFRIRRRNTGAVPDVRT</sequence>
<dbReference type="GO" id="GO:0008395">
    <property type="term" value="F:steroid hydroxylase activity"/>
    <property type="evidence" value="ECO:0007669"/>
    <property type="project" value="TreeGrafter"/>
</dbReference>
<feature type="compositionally biased region" description="Basic and acidic residues" evidence="7">
    <location>
        <begin position="451"/>
        <end position="466"/>
    </location>
</feature>
<evidence type="ECO:0000256" key="7">
    <source>
        <dbReference type="SAM" id="MobiDB-lite"/>
    </source>
</evidence>
<evidence type="ECO:0000256" key="1">
    <source>
        <dbReference type="ARBA" id="ARBA00001971"/>
    </source>
</evidence>
<gene>
    <name evidence="8" type="ORF">BU26DRAFT_604104</name>
</gene>
<dbReference type="InterPro" id="IPR002403">
    <property type="entry name" value="Cyt_P450_E_grp-IV"/>
</dbReference>
<proteinExistence type="inferred from homology"/>
<feature type="binding site" description="axial binding residue" evidence="6">
    <location>
        <position position="497"/>
    </location>
    <ligand>
        <name>heme</name>
        <dbReference type="ChEBI" id="CHEBI:30413"/>
    </ligand>
    <ligandPart>
        <name>Fe</name>
        <dbReference type="ChEBI" id="CHEBI:18248"/>
    </ligandPart>
</feature>
<dbReference type="InterPro" id="IPR036396">
    <property type="entry name" value="Cyt_P450_sf"/>
</dbReference>
<dbReference type="OrthoDB" id="3366823at2759"/>
<dbReference type="GO" id="GO:0020037">
    <property type="term" value="F:heme binding"/>
    <property type="evidence" value="ECO:0007669"/>
    <property type="project" value="InterPro"/>
</dbReference>